<organism evidence="4">
    <name type="scientific">uncultured Desulfobacterium sp</name>
    <dbReference type="NCBI Taxonomy" id="201089"/>
    <lineage>
        <taxon>Bacteria</taxon>
        <taxon>Pseudomonadati</taxon>
        <taxon>Thermodesulfobacteriota</taxon>
        <taxon>Desulfobacteria</taxon>
        <taxon>Desulfobacterales</taxon>
        <taxon>Desulfobacteriaceae</taxon>
        <taxon>Desulfobacterium</taxon>
        <taxon>environmental samples</taxon>
    </lineage>
</organism>
<evidence type="ECO:0000256" key="3">
    <source>
        <dbReference type="SAM" id="SignalP"/>
    </source>
</evidence>
<keyword evidence="3" id="KW-0732">Signal</keyword>
<feature type="compositionally biased region" description="Polar residues" evidence="2">
    <location>
        <begin position="312"/>
        <end position="321"/>
    </location>
</feature>
<dbReference type="Gene3D" id="3.40.50.10610">
    <property type="entry name" value="ABC-type transport auxiliary lipoprotein component"/>
    <property type="match status" value="1"/>
</dbReference>
<dbReference type="Pfam" id="PF03783">
    <property type="entry name" value="CsgG"/>
    <property type="match status" value="1"/>
</dbReference>
<keyword evidence="1" id="KW-0802">TPR repeat</keyword>
<evidence type="ECO:0000256" key="1">
    <source>
        <dbReference type="PROSITE-ProRule" id="PRU00339"/>
    </source>
</evidence>
<sequence>MIKKAIIALFFLIISSGMLASASSAGQVVTAEMRSWAKAALEQEKLIKGSAAPNTVAITNFNNKTEKSDLDVLQKGLAFMLITDLSKVRDLQVVERARIQAITEELGLGVSGLVEPGSSARVGRLLQAEYVIGGDILNDELEKFRLNSALMKVSEGGVVSEPSARGQLLEELFRMEKDLLFKIIDDLKIKLSEGERSELKKPVTENLMALMYMIDGIEHSDRGNYDQAADSYEKALKEDPNLEPAKEALNELQELGLIGKGKKGSKLLNSLRDRTSLTDQLSPEYPTKRSKRPDVLMEPQESPNRGEDGGDYNQNPNSGPQ</sequence>
<gene>
    <name evidence="4" type="ORF">PITCH_A720040</name>
</gene>
<feature type="repeat" description="TPR" evidence="1">
    <location>
        <begin position="209"/>
        <end position="242"/>
    </location>
</feature>
<dbReference type="PROSITE" id="PS50005">
    <property type="entry name" value="TPR"/>
    <property type="match status" value="1"/>
</dbReference>
<feature type="signal peptide" evidence="3">
    <location>
        <begin position="1"/>
        <end position="20"/>
    </location>
</feature>
<evidence type="ECO:0000313" key="4">
    <source>
        <dbReference type="EMBL" id="SPD75700.1"/>
    </source>
</evidence>
<name>A0A445N1X2_9BACT</name>
<proteinExistence type="predicted"/>
<dbReference type="GO" id="GO:0030288">
    <property type="term" value="C:outer membrane-bounded periplasmic space"/>
    <property type="evidence" value="ECO:0007669"/>
    <property type="project" value="InterPro"/>
</dbReference>
<reference evidence="4" key="1">
    <citation type="submission" date="2018-01" db="EMBL/GenBank/DDBJ databases">
        <authorList>
            <person name="Regsiter A."/>
            <person name="William W."/>
        </authorList>
    </citation>
    <scope>NUCLEOTIDE SEQUENCE</scope>
    <source>
        <strain evidence="4">TRIP AH-1</strain>
    </source>
</reference>
<dbReference type="InterPro" id="IPR005534">
    <property type="entry name" value="Curli_assmbl/transp-comp_CsgG"/>
</dbReference>
<feature type="region of interest" description="Disordered" evidence="2">
    <location>
        <begin position="268"/>
        <end position="321"/>
    </location>
</feature>
<dbReference type="SMART" id="SM00028">
    <property type="entry name" value="TPR"/>
    <property type="match status" value="1"/>
</dbReference>
<dbReference type="EMBL" id="OJIN01000217">
    <property type="protein sequence ID" value="SPD75700.1"/>
    <property type="molecule type" value="Genomic_DNA"/>
</dbReference>
<protein>
    <submittedName>
        <fullName evidence="4">Integral membrane protein</fullName>
    </submittedName>
</protein>
<dbReference type="InterPro" id="IPR019734">
    <property type="entry name" value="TPR_rpt"/>
</dbReference>
<evidence type="ECO:0000256" key="2">
    <source>
        <dbReference type="SAM" id="MobiDB-lite"/>
    </source>
</evidence>
<feature type="chain" id="PRO_5019328818" evidence="3">
    <location>
        <begin position="21"/>
        <end position="321"/>
    </location>
</feature>
<dbReference type="AlphaFoldDB" id="A0A445N1X2"/>
<accession>A0A445N1X2</accession>